<dbReference type="AlphaFoldDB" id="V4A8S6"/>
<feature type="region of interest" description="Disordered" evidence="1">
    <location>
        <begin position="42"/>
        <end position="117"/>
    </location>
</feature>
<accession>V4A8S6</accession>
<dbReference type="RefSeq" id="XP_009056149.1">
    <property type="nucleotide sequence ID" value="XM_009057901.1"/>
</dbReference>
<sequence>MSKFNLEDVLMQVIESSEDESENCVELLDTKSVEEVVRELTSVNKSTNSADNFSNESGSVNNDDGDPDFELSDSNTDTEEIVVDERPECQSEDQNQIEPNLTTNDTPSKTNDHPDTVVEVPRGRKRTRNEELWQRNIRKRKRQVGDEYISQKGVRISKKGEYYKLGDSTRQKDFICALTLEVDIAKTETKTISIFFQ</sequence>
<reference evidence="2 3" key="1">
    <citation type="journal article" date="2013" name="Nature">
        <title>Insights into bilaterian evolution from three spiralian genomes.</title>
        <authorList>
            <person name="Simakov O."/>
            <person name="Marletaz F."/>
            <person name="Cho S.J."/>
            <person name="Edsinger-Gonzales E."/>
            <person name="Havlak P."/>
            <person name="Hellsten U."/>
            <person name="Kuo D.H."/>
            <person name="Larsson T."/>
            <person name="Lv J."/>
            <person name="Arendt D."/>
            <person name="Savage R."/>
            <person name="Osoegawa K."/>
            <person name="de Jong P."/>
            <person name="Grimwood J."/>
            <person name="Chapman J.A."/>
            <person name="Shapiro H."/>
            <person name="Aerts A."/>
            <person name="Otillar R.P."/>
            <person name="Terry A.Y."/>
            <person name="Boore J.L."/>
            <person name="Grigoriev I.V."/>
            <person name="Lindberg D.R."/>
            <person name="Seaver E.C."/>
            <person name="Weisblat D.A."/>
            <person name="Putnam N.H."/>
            <person name="Rokhsar D.S."/>
        </authorList>
    </citation>
    <scope>NUCLEOTIDE SEQUENCE [LARGE SCALE GENOMIC DNA]</scope>
</reference>
<protein>
    <submittedName>
        <fullName evidence="2">Uncharacterized protein</fullName>
    </submittedName>
</protein>
<keyword evidence="3" id="KW-1185">Reference proteome</keyword>
<gene>
    <name evidence="2" type="ORF">LOTGIDRAFT_175609</name>
</gene>
<dbReference type="CTD" id="20243279"/>
<dbReference type="Proteomes" id="UP000030746">
    <property type="component" value="Unassembled WGS sequence"/>
</dbReference>
<feature type="compositionally biased region" description="Polar residues" evidence="1">
    <location>
        <begin position="92"/>
        <end position="109"/>
    </location>
</feature>
<dbReference type="GeneID" id="20243279"/>
<dbReference type="HOGENOM" id="CLU_1385605_0_0_1"/>
<name>V4A8S6_LOTGI</name>
<dbReference type="EMBL" id="KB201967">
    <property type="protein sequence ID" value="ESO93162.1"/>
    <property type="molecule type" value="Genomic_DNA"/>
</dbReference>
<feature type="compositionally biased region" description="Polar residues" evidence="1">
    <location>
        <begin position="42"/>
        <end position="62"/>
    </location>
</feature>
<evidence type="ECO:0000313" key="2">
    <source>
        <dbReference type="EMBL" id="ESO93162.1"/>
    </source>
</evidence>
<evidence type="ECO:0000256" key="1">
    <source>
        <dbReference type="SAM" id="MobiDB-lite"/>
    </source>
</evidence>
<dbReference type="KEGG" id="lgi:LOTGIDRAFT_175609"/>
<proteinExistence type="predicted"/>
<feature type="compositionally biased region" description="Acidic residues" evidence="1">
    <location>
        <begin position="63"/>
        <end position="82"/>
    </location>
</feature>
<organism evidence="2 3">
    <name type="scientific">Lottia gigantea</name>
    <name type="common">Giant owl limpet</name>
    <dbReference type="NCBI Taxonomy" id="225164"/>
    <lineage>
        <taxon>Eukaryota</taxon>
        <taxon>Metazoa</taxon>
        <taxon>Spiralia</taxon>
        <taxon>Lophotrochozoa</taxon>
        <taxon>Mollusca</taxon>
        <taxon>Gastropoda</taxon>
        <taxon>Patellogastropoda</taxon>
        <taxon>Lottioidea</taxon>
        <taxon>Lottiidae</taxon>
        <taxon>Lottia</taxon>
    </lineage>
</organism>
<evidence type="ECO:0000313" key="3">
    <source>
        <dbReference type="Proteomes" id="UP000030746"/>
    </source>
</evidence>